<comment type="catalytic activity">
    <reaction evidence="12">
        <text>FMN + ATP + H(+) = FAD + diphosphate</text>
        <dbReference type="Rhea" id="RHEA:17237"/>
        <dbReference type="ChEBI" id="CHEBI:15378"/>
        <dbReference type="ChEBI" id="CHEBI:30616"/>
        <dbReference type="ChEBI" id="CHEBI:33019"/>
        <dbReference type="ChEBI" id="CHEBI:57692"/>
        <dbReference type="ChEBI" id="CHEBI:58210"/>
        <dbReference type="EC" id="2.7.7.2"/>
    </reaction>
</comment>
<sequence length="479" mass="53773">MSLSLTLILLFALLLFGASIISCDMISHCSSYCVLPNFDFDSSLKLFSSSSNFNSLVSPNPYSCSDISHCDTKISHSSPFDKFCAIEPDKFYCFPQDEDAVSKHTIPAISLKDIRDPKSIYSSNDPLICEKSTKKIFSLPKPSISPFLSPSHLFHHSSSEHLEDCSAMASLALYGESELAIRMRESLGVIFSAMEKYKRVAFSFNGGKDCTVLLHLLRTAAFLRGYGFDHCETIDKDGKLVSPQVILRSDPSLSAAKQMTLAIPTFFLDISTEFDEIIEFMEHTISKFSLDIDKVSYPADSVVKKDGKVVPIDDIPIVERFKHLIEYYINIKDVDGVFLGVRATDMPSKHLSFFSSPSVSWPNVVRIIPLLNWSIIDIWEFLLRFDVPFCSLYSRGYTSLGSPGNTVKNANLSREAFYGAESPDTALRWRKDGNDEVFLDHVLIDRGLSPARVKDCYSDEDYLPAWCMPLSADERDSRK</sequence>
<evidence type="ECO:0000256" key="13">
    <source>
        <dbReference type="SAM" id="SignalP"/>
    </source>
</evidence>
<keyword evidence="9" id="KW-0067">ATP-binding</keyword>
<dbReference type="EMBL" id="BQXS01009986">
    <property type="protein sequence ID" value="GKT32428.1"/>
    <property type="molecule type" value="Genomic_DNA"/>
</dbReference>
<evidence type="ECO:0000313" key="16">
    <source>
        <dbReference type="Proteomes" id="UP001057375"/>
    </source>
</evidence>
<evidence type="ECO:0000256" key="10">
    <source>
        <dbReference type="ARBA" id="ARBA00031145"/>
    </source>
</evidence>
<evidence type="ECO:0000256" key="3">
    <source>
        <dbReference type="ARBA" id="ARBA00022630"/>
    </source>
</evidence>
<dbReference type="InterPro" id="IPR002500">
    <property type="entry name" value="PAPS_reduct_dom"/>
</dbReference>
<evidence type="ECO:0000256" key="4">
    <source>
        <dbReference type="ARBA" id="ARBA00022643"/>
    </source>
</evidence>
<organism evidence="15 16">
    <name type="scientific">Aduncisulcus paluster</name>
    <dbReference type="NCBI Taxonomy" id="2918883"/>
    <lineage>
        <taxon>Eukaryota</taxon>
        <taxon>Metamonada</taxon>
        <taxon>Carpediemonas-like organisms</taxon>
        <taxon>Aduncisulcus</taxon>
    </lineage>
</organism>
<dbReference type="Pfam" id="PF01507">
    <property type="entry name" value="PAPS_reduct"/>
    <property type="match status" value="1"/>
</dbReference>
<evidence type="ECO:0000313" key="15">
    <source>
        <dbReference type="EMBL" id="GKT32428.1"/>
    </source>
</evidence>
<keyword evidence="7" id="KW-0547">Nucleotide-binding</keyword>
<keyword evidence="4" id="KW-0288">FMN</keyword>
<dbReference type="EC" id="2.7.7.2" evidence="2"/>
<keyword evidence="5" id="KW-0808">Transferase</keyword>
<comment type="caution">
    <text evidence="15">The sequence shown here is derived from an EMBL/GenBank/DDBJ whole genome shotgun (WGS) entry which is preliminary data.</text>
</comment>
<keyword evidence="6" id="KW-0548">Nucleotidyltransferase</keyword>
<evidence type="ECO:0000256" key="7">
    <source>
        <dbReference type="ARBA" id="ARBA00022741"/>
    </source>
</evidence>
<evidence type="ECO:0000256" key="12">
    <source>
        <dbReference type="ARBA" id="ARBA00049494"/>
    </source>
</evidence>
<feature type="signal peptide" evidence="13">
    <location>
        <begin position="1"/>
        <end position="23"/>
    </location>
</feature>
<keyword evidence="8" id="KW-0274">FAD</keyword>
<proteinExistence type="predicted"/>
<dbReference type="PANTHER" id="PTHR23293:SF9">
    <property type="entry name" value="FAD SYNTHASE"/>
    <property type="match status" value="1"/>
</dbReference>
<evidence type="ECO:0000256" key="9">
    <source>
        <dbReference type="ARBA" id="ARBA00022840"/>
    </source>
</evidence>
<accession>A0ABQ5KLQ7</accession>
<evidence type="ECO:0000256" key="5">
    <source>
        <dbReference type="ARBA" id="ARBA00022679"/>
    </source>
</evidence>
<keyword evidence="16" id="KW-1185">Reference proteome</keyword>
<keyword evidence="13" id="KW-0732">Signal</keyword>
<evidence type="ECO:0000256" key="11">
    <source>
        <dbReference type="ARBA" id="ARBA00031871"/>
    </source>
</evidence>
<gene>
    <name evidence="15" type="ORF">ADUPG1_006592</name>
</gene>
<feature type="chain" id="PRO_5046693431" description="FAD synthase" evidence="13">
    <location>
        <begin position="24"/>
        <end position="479"/>
    </location>
</feature>
<evidence type="ECO:0000256" key="8">
    <source>
        <dbReference type="ARBA" id="ARBA00022827"/>
    </source>
</evidence>
<keyword evidence="3" id="KW-0285">Flavoprotein</keyword>
<evidence type="ECO:0000259" key="14">
    <source>
        <dbReference type="Pfam" id="PF01507"/>
    </source>
</evidence>
<dbReference type="Proteomes" id="UP001057375">
    <property type="component" value="Unassembled WGS sequence"/>
</dbReference>
<feature type="domain" description="Phosphoadenosine phosphosulphate reductase" evidence="14">
    <location>
        <begin position="200"/>
        <end position="405"/>
    </location>
</feature>
<dbReference type="Gene3D" id="3.40.50.620">
    <property type="entry name" value="HUPs"/>
    <property type="match status" value="1"/>
</dbReference>
<dbReference type="InterPro" id="IPR014729">
    <property type="entry name" value="Rossmann-like_a/b/a_fold"/>
</dbReference>
<evidence type="ECO:0000256" key="6">
    <source>
        <dbReference type="ARBA" id="ARBA00022695"/>
    </source>
</evidence>
<reference evidence="15" key="1">
    <citation type="submission" date="2022-03" db="EMBL/GenBank/DDBJ databases">
        <title>Draft genome sequence of Aduncisulcus paluster, a free-living microaerophilic Fornicata.</title>
        <authorList>
            <person name="Yuyama I."/>
            <person name="Kume K."/>
            <person name="Tamura T."/>
            <person name="Inagaki Y."/>
            <person name="Hashimoto T."/>
        </authorList>
    </citation>
    <scope>NUCLEOTIDE SEQUENCE</scope>
    <source>
        <strain evidence="15">NY0171</strain>
    </source>
</reference>
<dbReference type="PANTHER" id="PTHR23293">
    <property type="entry name" value="FAD SYNTHETASE-RELATED FMN ADENYLYLTRANSFERASE"/>
    <property type="match status" value="1"/>
</dbReference>
<dbReference type="SUPFAM" id="SSF52402">
    <property type="entry name" value="Adenine nucleotide alpha hydrolases-like"/>
    <property type="match status" value="1"/>
</dbReference>
<evidence type="ECO:0000256" key="1">
    <source>
        <dbReference type="ARBA" id="ARBA00004726"/>
    </source>
</evidence>
<comment type="pathway">
    <text evidence="1">Cofactor biosynthesis; FAD biosynthesis; FAD from FMN: step 1/1.</text>
</comment>
<evidence type="ECO:0000256" key="2">
    <source>
        <dbReference type="ARBA" id="ARBA00012393"/>
    </source>
</evidence>
<name>A0ABQ5KLQ7_9EUKA</name>
<protein>
    <recommendedName>
        <fullName evidence="2">FAD synthase</fullName>
        <ecNumber evidence="2">2.7.7.2</ecNumber>
    </recommendedName>
    <alternativeName>
        <fullName evidence="10">FAD pyrophosphorylase</fullName>
    </alternativeName>
    <alternativeName>
        <fullName evidence="11">FMN adenylyltransferase</fullName>
    </alternativeName>
</protein>